<feature type="transmembrane region" description="Helical" evidence="1">
    <location>
        <begin position="32"/>
        <end position="49"/>
    </location>
</feature>
<gene>
    <name evidence="2" type="ORF">GCM10023156_65980</name>
</gene>
<dbReference type="RefSeq" id="WP_339936095.1">
    <property type="nucleotide sequence ID" value="NZ_BAABGA010000120.1"/>
</dbReference>
<keyword evidence="1" id="KW-0812">Transmembrane</keyword>
<comment type="caution">
    <text evidence="2">The sequence shown here is derived from an EMBL/GenBank/DDBJ whole genome shotgun (WGS) entry which is preliminary data.</text>
</comment>
<keyword evidence="1" id="KW-0472">Membrane</keyword>
<dbReference type="EMBL" id="BAABGA010000120">
    <property type="protein sequence ID" value="GAA4471429.1"/>
    <property type="molecule type" value="Genomic_DNA"/>
</dbReference>
<name>A0ABP8NR48_9BACT</name>
<accession>A0ABP8NR48</accession>
<dbReference type="Proteomes" id="UP001500840">
    <property type="component" value="Unassembled WGS sequence"/>
</dbReference>
<organism evidence="2 3">
    <name type="scientific">Novipirellula rosea</name>
    <dbReference type="NCBI Taxonomy" id="1031540"/>
    <lineage>
        <taxon>Bacteria</taxon>
        <taxon>Pseudomonadati</taxon>
        <taxon>Planctomycetota</taxon>
        <taxon>Planctomycetia</taxon>
        <taxon>Pirellulales</taxon>
        <taxon>Pirellulaceae</taxon>
        <taxon>Novipirellula</taxon>
    </lineage>
</organism>
<keyword evidence="1" id="KW-1133">Transmembrane helix</keyword>
<reference evidence="3" key="1">
    <citation type="journal article" date="2019" name="Int. J. Syst. Evol. Microbiol.">
        <title>The Global Catalogue of Microorganisms (GCM) 10K type strain sequencing project: providing services to taxonomists for standard genome sequencing and annotation.</title>
        <authorList>
            <consortium name="The Broad Institute Genomics Platform"/>
            <consortium name="The Broad Institute Genome Sequencing Center for Infectious Disease"/>
            <person name="Wu L."/>
            <person name="Ma J."/>
        </authorList>
    </citation>
    <scope>NUCLEOTIDE SEQUENCE [LARGE SCALE GENOMIC DNA]</scope>
    <source>
        <strain evidence="3">JCM 17759</strain>
    </source>
</reference>
<evidence type="ECO:0000313" key="3">
    <source>
        <dbReference type="Proteomes" id="UP001500840"/>
    </source>
</evidence>
<evidence type="ECO:0000256" key="1">
    <source>
        <dbReference type="SAM" id="Phobius"/>
    </source>
</evidence>
<keyword evidence="3" id="KW-1185">Reference proteome</keyword>
<protein>
    <submittedName>
        <fullName evidence="2">Uncharacterized protein</fullName>
    </submittedName>
</protein>
<evidence type="ECO:0000313" key="2">
    <source>
        <dbReference type="EMBL" id="GAA4471429.1"/>
    </source>
</evidence>
<sequence>MMTELLLAFSFGDWFRDASYELSYYFSHMNKTQWGIVSACSVAFGFLCLKGTGINR</sequence>
<proteinExistence type="predicted"/>